<dbReference type="AlphaFoldDB" id="A0A8T6ZQG0"/>
<name>A0A8T6ZQG0_9BURK</name>
<dbReference type="OrthoDB" id="32195at2"/>
<dbReference type="Gene3D" id="3.10.105.10">
    <property type="entry name" value="Dipeptide-binding Protein, Domain 3"/>
    <property type="match status" value="1"/>
</dbReference>
<reference evidence="3" key="2">
    <citation type="submission" date="2020-04" db="EMBL/GenBank/DDBJ databases">
        <authorList>
            <person name="Alexandrino P."/>
            <person name="Mendonca T."/>
            <person name="Guaman L."/>
            <person name="Cherix J."/>
            <person name="Lozano-Sakalauskas G."/>
            <person name="Fujita A."/>
            <person name="Filho E.R."/>
            <person name="Long P."/>
            <person name="Padilla G."/>
            <person name="Taciro M.K."/>
            <person name="Gomez J.G."/>
            <person name="Silva L.F."/>
            <person name="Torres M."/>
        </authorList>
    </citation>
    <scope>NUCLEOTIDE SEQUENCE</scope>
    <source>
        <strain evidence="3">LMG 19450</strain>
    </source>
</reference>
<protein>
    <recommendedName>
        <fullName evidence="2">Large polyvalent protein associated domain-containing protein</fullName>
    </recommendedName>
</protein>
<evidence type="ECO:0000313" key="4">
    <source>
        <dbReference type="Proteomes" id="UP000030460"/>
    </source>
</evidence>
<keyword evidence="4" id="KW-1185">Reference proteome</keyword>
<keyword evidence="1" id="KW-0175">Coiled coil</keyword>
<dbReference type="RefSeq" id="WP_152617366.1">
    <property type="nucleotide sequence ID" value="NZ_CADFGF010000010.1"/>
</dbReference>
<organism evidence="3 4">
    <name type="scientific">Paraburkholderia sacchari</name>
    <dbReference type="NCBI Taxonomy" id="159450"/>
    <lineage>
        <taxon>Bacteria</taxon>
        <taxon>Pseudomonadati</taxon>
        <taxon>Pseudomonadota</taxon>
        <taxon>Betaproteobacteria</taxon>
        <taxon>Burkholderiales</taxon>
        <taxon>Burkholderiaceae</taxon>
        <taxon>Paraburkholderia</taxon>
    </lineage>
</organism>
<dbReference type="Proteomes" id="UP000030460">
    <property type="component" value="Unassembled WGS sequence"/>
</dbReference>
<evidence type="ECO:0000256" key="1">
    <source>
        <dbReference type="SAM" id="Coils"/>
    </source>
</evidence>
<dbReference type="Pfam" id="PF18857">
    <property type="entry name" value="LPD38"/>
    <property type="match status" value="1"/>
</dbReference>
<evidence type="ECO:0000313" key="3">
    <source>
        <dbReference type="EMBL" id="NLP65379.1"/>
    </source>
</evidence>
<evidence type="ECO:0000259" key="2">
    <source>
        <dbReference type="Pfam" id="PF18857"/>
    </source>
</evidence>
<gene>
    <name evidence="3" type="ORF">NH14_030435</name>
</gene>
<reference evidence="3" key="1">
    <citation type="journal article" date="2015" name="Genome Announc.">
        <title>Draft Genome Sequence of the Polyhydroxyalkanoate-Producing Bacterium Burkholderia sacchari LMG 19450 Isolated from Brazilian Sugarcane Plantation Soil.</title>
        <authorList>
            <person name="Alexandrino P.M."/>
            <person name="Mendonca T.T."/>
            <person name="Guaman Bautista L.P."/>
            <person name="Cherix J."/>
            <person name="Lozano-Sakalauskas G.C."/>
            <person name="Fujita A."/>
            <person name="Ramos Filho E."/>
            <person name="Long P."/>
            <person name="Padilla G."/>
            <person name="Taciro M.K."/>
            <person name="Gomez J.G."/>
            <person name="Silva L.F."/>
        </authorList>
    </citation>
    <scope>NUCLEOTIDE SEQUENCE</scope>
    <source>
        <strain evidence="3">LMG 19450</strain>
    </source>
</reference>
<proteinExistence type="predicted"/>
<comment type="caution">
    <text evidence="3">The sequence shown here is derived from an EMBL/GenBank/DDBJ whole genome shotgun (WGS) entry which is preliminary data.</text>
</comment>
<sequence>MSRSKATRLLSGIYTRYNPTFPLMNKIRDVQSQLGLIAADAPVADRAGAMRRMLANNAKYMTQWKDKPGSEYHQWRERFEKLGGATMYSDLFRNDTMHNIENEFAKTAGATRWHQAKAAGEKVHSFIDHVNEHMEMTSRIALFKALVDSGMPEQDAALYAKNTMNFETKGRWGRQLGALYTFAGPALFDARRMAQSLRTPRGAAVMAAQFAMMYGLYGAMKAMSGTDDDGVARLNKVPLSQTSRYLTLLDPDDPTGKGWKFPVGFGYSRIALTLAAALHRYADGVDDGPTFAGNIAKDALLSNFSPIDPTKDVSAWAMQQFAPSLMKPLLQLAMNQNAQGSPIHKPDEWTGSKLHFAESYPGTPAMFKEAAKELHDGTGVDVYPETLQYLLRSYGGNGVMDAVRAIQLMGEKAGTELSLSDIPFAQTFGSRVMNQDVTDFRQNYADMQKAGAERKYAQESGTLDRFDAANPDVPRRLAIYDAANNEIKALYRQRKEAEGTEDPAQRQQAVRQLNQRLRTVQMMANKAYREAQQP</sequence>
<dbReference type="InterPro" id="IPR040561">
    <property type="entry name" value="LPD38"/>
</dbReference>
<dbReference type="EMBL" id="JTDB02000014">
    <property type="protein sequence ID" value="NLP65379.1"/>
    <property type="molecule type" value="Genomic_DNA"/>
</dbReference>
<feature type="domain" description="Large polyvalent protein associated" evidence="2">
    <location>
        <begin position="233"/>
        <end position="424"/>
    </location>
</feature>
<feature type="coiled-coil region" evidence="1">
    <location>
        <begin position="480"/>
        <end position="530"/>
    </location>
</feature>
<accession>A0A8T6ZQG0</accession>